<dbReference type="AlphaFoldDB" id="A0A8D9EV02"/>
<reference evidence="1" key="1">
    <citation type="submission" date="2021-05" db="EMBL/GenBank/DDBJ databases">
        <authorList>
            <person name="Alioto T."/>
            <person name="Alioto T."/>
            <person name="Gomez Garrido J."/>
        </authorList>
    </citation>
    <scope>NUCLEOTIDE SEQUENCE</scope>
</reference>
<protein>
    <submittedName>
        <fullName evidence="1">Uncharacterized protein</fullName>
    </submittedName>
</protein>
<name>A0A8D9EV02_9HEMI</name>
<proteinExistence type="predicted"/>
<sequence>MLYSLDSRPYTHPTFDTPLVAGEYKDNGKKKCIHSNDHKHDKLTWHVSEHNILCANFNVAAKFLLRAHTYNLQHGLRNTEVCLEKRKNYPSGQFRSNPESPTGYRYLRITGT</sequence>
<evidence type="ECO:0000313" key="1">
    <source>
        <dbReference type="EMBL" id="CAG6765075.1"/>
    </source>
</evidence>
<organism evidence="1">
    <name type="scientific">Cacopsylla melanoneura</name>
    <dbReference type="NCBI Taxonomy" id="428564"/>
    <lineage>
        <taxon>Eukaryota</taxon>
        <taxon>Metazoa</taxon>
        <taxon>Ecdysozoa</taxon>
        <taxon>Arthropoda</taxon>
        <taxon>Hexapoda</taxon>
        <taxon>Insecta</taxon>
        <taxon>Pterygota</taxon>
        <taxon>Neoptera</taxon>
        <taxon>Paraneoptera</taxon>
        <taxon>Hemiptera</taxon>
        <taxon>Sternorrhyncha</taxon>
        <taxon>Psylloidea</taxon>
        <taxon>Psyllidae</taxon>
        <taxon>Psyllinae</taxon>
        <taxon>Cacopsylla</taxon>
    </lineage>
</organism>
<dbReference type="EMBL" id="HBUF01567197">
    <property type="protein sequence ID" value="CAG6765075.1"/>
    <property type="molecule type" value="Transcribed_RNA"/>
</dbReference>
<accession>A0A8D9EV02</accession>